<evidence type="ECO:0000256" key="3">
    <source>
        <dbReference type="PROSITE-ProRule" id="PRU10133"/>
    </source>
</evidence>
<reference evidence="7" key="3">
    <citation type="submission" date="2023-03" db="UniProtKB">
        <authorList>
            <consortium name="EnsemblPlants"/>
        </authorList>
    </citation>
    <scope>IDENTIFICATION</scope>
    <source>
        <strain evidence="7">cv. Chiifu-401-42</strain>
    </source>
</reference>
<keyword evidence="8" id="KW-1185">Reference proteome</keyword>
<keyword evidence="5" id="KW-1133">Transmembrane helix</keyword>
<dbReference type="GO" id="GO:0005524">
    <property type="term" value="F:ATP binding"/>
    <property type="evidence" value="ECO:0007669"/>
    <property type="project" value="UniProtKB-UniRule"/>
</dbReference>
<dbReference type="Gene3D" id="3.10.110.10">
    <property type="entry name" value="Ubiquitin Conjugating Enzyme"/>
    <property type="match status" value="1"/>
</dbReference>
<dbReference type="PROSITE" id="PS50127">
    <property type="entry name" value="UBC_2"/>
    <property type="match status" value="1"/>
</dbReference>
<keyword evidence="5" id="KW-0472">Membrane</keyword>
<keyword evidence="5" id="KW-0812">Transmembrane</keyword>
<feature type="transmembrane region" description="Helical" evidence="5">
    <location>
        <begin position="194"/>
        <end position="218"/>
    </location>
</feature>
<feature type="domain" description="UBC core" evidence="6">
    <location>
        <begin position="6"/>
        <end position="157"/>
    </location>
</feature>
<dbReference type="Pfam" id="PF00179">
    <property type="entry name" value="UQ_con"/>
    <property type="match status" value="1"/>
</dbReference>
<proteinExistence type="inferred from homology"/>
<evidence type="ECO:0000313" key="8">
    <source>
        <dbReference type="Proteomes" id="UP000011750"/>
    </source>
</evidence>
<dbReference type="GO" id="GO:0000209">
    <property type="term" value="P:protein polyubiquitination"/>
    <property type="evidence" value="ECO:0000318"/>
    <property type="project" value="GO_Central"/>
</dbReference>
<dbReference type="STRING" id="51351.M4F012"/>
<evidence type="ECO:0000256" key="4">
    <source>
        <dbReference type="RuleBase" id="RU362109"/>
    </source>
</evidence>
<dbReference type="InterPro" id="IPR016135">
    <property type="entry name" value="UBQ-conjugating_enzyme/RWD"/>
</dbReference>
<dbReference type="eggNOG" id="KOG0417">
    <property type="taxonomic scope" value="Eukaryota"/>
</dbReference>
<reference evidence="7 8" key="1">
    <citation type="journal article" date="2011" name="Nat. Genet.">
        <title>The genome of the mesopolyploid crop species Brassica rapa.</title>
        <authorList>
            <consortium name="Brassica rapa Genome Sequencing Project Consortium"/>
            <person name="Wang X."/>
            <person name="Wang H."/>
            <person name="Wang J."/>
            <person name="Sun R."/>
            <person name="Wu J."/>
            <person name="Liu S."/>
            <person name="Bai Y."/>
            <person name="Mun J.H."/>
            <person name="Bancroft I."/>
            <person name="Cheng F."/>
            <person name="Huang S."/>
            <person name="Li X."/>
            <person name="Hua W."/>
            <person name="Wang J."/>
            <person name="Wang X."/>
            <person name="Freeling M."/>
            <person name="Pires J.C."/>
            <person name="Paterson A.H."/>
            <person name="Chalhoub B."/>
            <person name="Wang B."/>
            <person name="Hayward A."/>
            <person name="Sharpe A.G."/>
            <person name="Park B.S."/>
            <person name="Weisshaar B."/>
            <person name="Liu B."/>
            <person name="Li B."/>
            <person name="Liu B."/>
            <person name="Tong C."/>
            <person name="Song C."/>
            <person name="Duran C."/>
            <person name="Peng C."/>
            <person name="Geng C."/>
            <person name="Koh C."/>
            <person name="Lin C."/>
            <person name="Edwards D."/>
            <person name="Mu D."/>
            <person name="Shen D."/>
            <person name="Soumpourou E."/>
            <person name="Li F."/>
            <person name="Fraser F."/>
            <person name="Conant G."/>
            <person name="Lassalle G."/>
            <person name="King G.J."/>
            <person name="Bonnema G."/>
            <person name="Tang H."/>
            <person name="Wang H."/>
            <person name="Belcram H."/>
            <person name="Zhou H."/>
            <person name="Hirakawa H."/>
            <person name="Abe H."/>
            <person name="Guo H."/>
            <person name="Wang H."/>
            <person name="Jin H."/>
            <person name="Parkin I.A."/>
            <person name="Batley J."/>
            <person name="Kim J.S."/>
            <person name="Just J."/>
            <person name="Li J."/>
            <person name="Xu J."/>
            <person name="Deng J."/>
            <person name="Kim J.A."/>
            <person name="Li J."/>
            <person name="Yu J."/>
            <person name="Meng J."/>
            <person name="Wang J."/>
            <person name="Min J."/>
            <person name="Poulain J."/>
            <person name="Wang J."/>
            <person name="Hatakeyama K."/>
            <person name="Wu K."/>
            <person name="Wang L."/>
            <person name="Fang L."/>
            <person name="Trick M."/>
            <person name="Links M.G."/>
            <person name="Zhao M."/>
            <person name="Jin M."/>
            <person name="Ramchiary N."/>
            <person name="Drou N."/>
            <person name="Berkman P.J."/>
            <person name="Cai Q."/>
            <person name="Huang Q."/>
            <person name="Li R."/>
            <person name="Tabata S."/>
            <person name="Cheng S."/>
            <person name="Zhang S."/>
            <person name="Zhang S."/>
            <person name="Huang S."/>
            <person name="Sato S."/>
            <person name="Sun S."/>
            <person name="Kwon S.J."/>
            <person name="Choi S.R."/>
            <person name="Lee T.H."/>
            <person name="Fan W."/>
            <person name="Zhao X."/>
            <person name="Tan X."/>
            <person name="Xu X."/>
            <person name="Wang Y."/>
            <person name="Qiu Y."/>
            <person name="Yin Y."/>
            <person name="Li Y."/>
            <person name="Du Y."/>
            <person name="Liao Y."/>
            <person name="Lim Y."/>
            <person name="Narusaka Y."/>
            <person name="Wang Y."/>
            <person name="Wang Z."/>
            <person name="Li Z."/>
            <person name="Wang Z."/>
            <person name="Xiong Z."/>
            <person name="Zhang Z."/>
        </authorList>
    </citation>
    <scope>NUCLEOTIDE SEQUENCE [LARGE SCALE GENOMIC DNA]</scope>
    <source>
        <strain evidence="7 8">cv. Chiifu-401-42</strain>
    </source>
</reference>
<dbReference type="HOGENOM" id="CLU_1117073_0_0_1"/>
<comment type="similarity">
    <text evidence="4">Belongs to the ubiquitin-conjugating enzyme family.</text>
</comment>
<evidence type="ECO:0000256" key="5">
    <source>
        <dbReference type="SAM" id="Phobius"/>
    </source>
</evidence>
<feature type="active site" description="Glycyl thioester intermediate" evidence="3">
    <location>
        <position position="89"/>
    </location>
</feature>
<dbReference type="AlphaFoldDB" id="M4F012"/>
<sequence>MSIEKKAMQRIEKEFKDMTSKDSLYSIGRDSNNLFKWNAMIQGPEGTPYAGGMFSIDIKFPKNYPFTAPKFTFKTRIYHPNINSEGSICLDILKDKWSPPLTVEKHPIINSEGSICLDILKTTGTRLSQLKRCMTYLPRSRRRFRSPALRRSVGLMILPLLLWFSVSFSPYRLVYVNLDSAPATVTLDVSVSPALSLIVTISPVPALCIMIALLSLVISGGHYPLLKRNPKSESPSVMQIALIPRLYHS</sequence>
<name>M4F012_BRACM</name>
<dbReference type="InterPro" id="IPR000608">
    <property type="entry name" value="UBC"/>
</dbReference>
<dbReference type="GO" id="GO:0016740">
    <property type="term" value="F:transferase activity"/>
    <property type="evidence" value="ECO:0007669"/>
    <property type="project" value="UniProtKB-KW"/>
</dbReference>
<dbReference type="InterPro" id="IPR023313">
    <property type="entry name" value="UBQ-conjugating_AS"/>
</dbReference>
<dbReference type="InParanoid" id="M4F012"/>
<dbReference type="PROSITE" id="PS00183">
    <property type="entry name" value="UBC_1"/>
    <property type="match status" value="1"/>
</dbReference>
<dbReference type="SMART" id="SM00212">
    <property type="entry name" value="UBCc"/>
    <property type="match status" value="1"/>
</dbReference>
<dbReference type="PANTHER" id="PTHR24068">
    <property type="entry name" value="UBIQUITIN-CONJUGATING ENZYME E2"/>
    <property type="match status" value="1"/>
</dbReference>
<keyword evidence="1" id="KW-0808">Transferase</keyword>
<keyword evidence="4" id="KW-0547">Nucleotide-binding</keyword>
<dbReference type="GO" id="GO:0006511">
    <property type="term" value="P:ubiquitin-dependent protein catabolic process"/>
    <property type="evidence" value="ECO:0000318"/>
    <property type="project" value="GO_Central"/>
</dbReference>
<evidence type="ECO:0000313" key="7">
    <source>
        <dbReference type="EnsemblPlants" id="Bra034405.1-P"/>
    </source>
</evidence>
<keyword evidence="2 4" id="KW-0833">Ubl conjugation pathway</keyword>
<accession>M4F012</accession>
<dbReference type="SUPFAM" id="SSF54495">
    <property type="entry name" value="UBC-like"/>
    <property type="match status" value="1"/>
</dbReference>
<dbReference type="EnsemblPlants" id="Bra034405.1">
    <property type="protein sequence ID" value="Bra034405.1-P"/>
    <property type="gene ID" value="Bra034405"/>
</dbReference>
<keyword evidence="4" id="KW-0067">ATP-binding</keyword>
<evidence type="ECO:0000256" key="1">
    <source>
        <dbReference type="ARBA" id="ARBA00022679"/>
    </source>
</evidence>
<feature type="transmembrane region" description="Helical" evidence="5">
    <location>
        <begin position="152"/>
        <end position="174"/>
    </location>
</feature>
<evidence type="ECO:0000256" key="2">
    <source>
        <dbReference type="ARBA" id="ARBA00022786"/>
    </source>
</evidence>
<dbReference type="GO" id="GO:0005634">
    <property type="term" value="C:nucleus"/>
    <property type="evidence" value="ECO:0000318"/>
    <property type="project" value="GO_Central"/>
</dbReference>
<evidence type="ECO:0000259" key="6">
    <source>
        <dbReference type="PROSITE" id="PS50127"/>
    </source>
</evidence>
<dbReference type="Proteomes" id="UP000011750">
    <property type="component" value="Chromosome A05"/>
</dbReference>
<protein>
    <recommendedName>
        <fullName evidence="6">UBC core domain-containing protein</fullName>
    </recommendedName>
</protein>
<reference evidence="7 8" key="2">
    <citation type="journal article" date="2018" name="Hortic Res">
        <title>Improved Brassica rapa reference genome by single-molecule sequencing and chromosome conformation capture technologies.</title>
        <authorList>
            <person name="Zhang L."/>
            <person name="Cai X."/>
            <person name="Wu J."/>
            <person name="Liu M."/>
            <person name="Grob S."/>
            <person name="Cheng F."/>
            <person name="Liang J."/>
            <person name="Cai C."/>
            <person name="Liu Z."/>
            <person name="Liu B."/>
            <person name="Wang F."/>
            <person name="Li S."/>
            <person name="Liu F."/>
            <person name="Li X."/>
            <person name="Cheng L."/>
            <person name="Yang W."/>
            <person name="Li M.H."/>
            <person name="Grossniklaus U."/>
            <person name="Zheng H."/>
            <person name="Wang X."/>
        </authorList>
    </citation>
    <scope>NUCLEOTIDE SEQUENCE [LARGE SCALE GENOMIC DNA]</scope>
    <source>
        <strain evidence="7 8">cv. Chiifu-401-42</strain>
    </source>
</reference>
<dbReference type="Gramene" id="Bra034405.1">
    <property type="protein sequence ID" value="Bra034405.1-P"/>
    <property type="gene ID" value="Bra034405"/>
</dbReference>
<organism evidence="7 8">
    <name type="scientific">Brassica campestris</name>
    <name type="common">Field mustard</name>
    <dbReference type="NCBI Taxonomy" id="3711"/>
    <lineage>
        <taxon>Eukaryota</taxon>
        <taxon>Viridiplantae</taxon>
        <taxon>Streptophyta</taxon>
        <taxon>Embryophyta</taxon>
        <taxon>Tracheophyta</taxon>
        <taxon>Spermatophyta</taxon>
        <taxon>Magnoliopsida</taxon>
        <taxon>eudicotyledons</taxon>
        <taxon>Gunneridae</taxon>
        <taxon>Pentapetalae</taxon>
        <taxon>rosids</taxon>
        <taxon>malvids</taxon>
        <taxon>Brassicales</taxon>
        <taxon>Brassicaceae</taxon>
        <taxon>Brassiceae</taxon>
        <taxon>Brassica</taxon>
    </lineage>
</organism>